<sequence length="61" mass="6864">MARRCWSTCWMSQVSAYVGDNTLKLKTPLKNLLTRGRFPTLQPSTIIPSNERASLAVLIEV</sequence>
<protein>
    <submittedName>
        <fullName evidence="1">Uncharacterized protein</fullName>
    </submittedName>
</protein>
<evidence type="ECO:0000313" key="1">
    <source>
        <dbReference type="EMBL" id="MPC48757.1"/>
    </source>
</evidence>
<dbReference type="AlphaFoldDB" id="A0A5B7FTR1"/>
<accession>A0A5B7FTR1</accession>
<keyword evidence="2" id="KW-1185">Reference proteome</keyword>
<evidence type="ECO:0000313" key="2">
    <source>
        <dbReference type="Proteomes" id="UP000324222"/>
    </source>
</evidence>
<comment type="caution">
    <text evidence="1">The sequence shown here is derived from an EMBL/GenBank/DDBJ whole genome shotgun (WGS) entry which is preliminary data.</text>
</comment>
<dbReference type="Proteomes" id="UP000324222">
    <property type="component" value="Unassembled WGS sequence"/>
</dbReference>
<proteinExistence type="predicted"/>
<name>A0A5B7FTR1_PORTR</name>
<gene>
    <name evidence="1" type="ORF">E2C01_042540</name>
</gene>
<reference evidence="1 2" key="1">
    <citation type="submission" date="2019-05" db="EMBL/GenBank/DDBJ databases">
        <title>Another draft genome of Portunus trituberculatus and its Hox gene families provides insights of decapod evolution.</title>
        <authorList>
            <person name="Jeong J.-H."/>
            <person name="Song I."/>
            <person name="Kim S."/>
            <person name="Choi T."/>
            <person name="Kim D."/>
            <person name="Ryu S."/>
            <person name="Kim W."/>
        </authorList>
    </citation>
    <scope>NUCLEOTIDE SEQUENCE [LARGE SCALE GENOMIC DNA]</scope>
    <source>
        <tissue evidence="1">Muscle</tissue>
    </source>
</reference>
<dbReference type="EMBL" id="VSRR010008449">
    <property type="protein sequence ID" value="MPC48757.1"/>
    <property type="molecule type" value="Genomic_DNA"/>
</dbReference>
<organism evidence="1 2">
    <name type="scientific">Portunus trituberculatus</name>
    <name type="common">Swimming crab</name>
    <name type="synonym">Neptunus trituberculatus</name>
    <dbReference type="NCBI Taxonomy" id="210409"/>
    <lineage>
        <taxon>Eukaryota</taxon>
        <taxon>Metazoa</taxon>
        <taxon>Ecdysozoa</taxon>
        <taxon>Arthropoda</taxon>
        <taxon>Crustacea</taxon>
        <taxon>Multicrustacea</taxon>
        <taxon>Malacostraca</taxon>
        <taxon>Eumalacostraca</taxon>
        <taxon>Eucarida</taxon>
        <taxon>Decapoda</taxon>
        <taxon>Pleocyemata</taxon>
        <taxon>Brachyura</taxon>
        <taxon>Eubrachyura</taxon>
        <taxon>Portunoidea</taxon>
        <taxon>Portunidae</taxon>
        <taxon>Portuninae</taxon>
        <taxon>Portunus</taxon>
    </lineage>
</organism>